<feature type="region of interest" description="Disordered" evidence="1">
    <location>
        <begin position="141"/>
        <end position="342"/>
    </location>
</feature>
<feature type="compositionally biased region" description="Low complexity" evidence="1">
    <location>
        <begin position="48"/>
        <end position="58"/>
    </location>
</feature>
<dbReference type="InterPro" id="IPR017735">
    <property type="entry name" value="T6SS_FHA"/>
</dbReference>
<dbReference type="EMBL" id="PDDY01000001">
    <property type="protein sequence ID" value="PEH43613.1"/>
    <property type="molecule type" value="Genomic_DNA"/>
</dbReference>
<proteinExistence type="predicted"/>
<dbReference type="Pfam" id="PF20232">
    <property type="entry name" value="T6SS_FHA_C"/>
    <property type="match status" value="1"/>
</dbReference>
<organism evidence="3 4">
    <name type="scientific">Burkholderia gladioli</name>
    <name type="common">Pseudomonas marginata</name>
    <name type="synonym">Phytomonas marginata</name>
    <dbReference type="NCBI Taxonomy" id="28095"/>
    <lineage>
        <taxon>Bacteria</taxon>
        <taxon>Pseudomonadati</taxon>
        <taxon>Pseudomonadota</taxon>
        <taxon>Betaproteobacteria</taxon>
        <taxon>Burkholderiales</taxon>
        <taxon>Burkholderiaceae</taxon>
        <taxon>Burkholderia</taxon>
    </lineage>
</organism>
<dbReference type="NCBIfam" id="TIGR03354">
    <property type="entry name" value="VI_FHA"/>
    <property type="match status" value="1"/>
</dbReference>
<feature type="region of interest" description="Disordered" evidence="1">
    <location>
        <begin position="35"/>
        <end position="119"/>
    </location>
</feature>
<feature type="compositionally biased region" description="Low complexity" evidence="1">
    <location>
        <begin position="222"/>
        <end position="237"/>
    </location>
</feature>
<feature type="compositionally biased region" description="Low complexity" evidence="1">
    <location>
        <begin position="202"/>
        <end position="215"/>
    </location>
</feature>
<evidence type="ECO:0000259" key="2">
    <source>
        <dbReference type="Pfam" id="PF20232"/>
    </source>
</evidence>
<reference evidence="4" key="1">
    <citation type="submission" date="2017-09" db="EMBL/GenBank/DDBJ databases">
        <title>FDA dAtabase for Regulatory Grade micrObial Sequences (FDA-ARGOS): Supporting development and validation of Infectious Disease Dx tests.</title>
        <authorList>
            <person name="Minogue T."/>
            <person name="Wolcott M."/>
            <person name="Wasieloski L."/>
            <person name="Aguilar W."/>
            <person name="Moore D."/>
            <person name="Tallon L."/>
            <person name="Sadzewicz L."/>
            <person name="Ott S."/>
            <person name="Zhao X."/>
            <person name="Nagaraj S."/>
            <person name="Vavikolanu K."/>
            <person name="Aluvathingal J."/>
            <person name="Nadendla S."/>
            <person name="Sichtig H."/>
        </authorList>
    </citation>
    <scope>NUCLEOTIDE SEQUENCE [LARGE SCALE GENOMIC DNA]</scope>
    <source>
        <strain evidence="4">FDAARGOS_390</strain>
    </source>
</reference>
<feature type="compositionally biased region" description="Low complexity" evidence="1">
    <location>
        <begin position="165"/>
        <end position="178"/>
    </location>
</feature>
<sequence length="610" mass="63134">MLLNGAPLRKGDPAALRDGDRLQIDTFEIAVRLGGETGGNWQARTDRAPTAPASTSTPRVPPVPAVPAAGADALSSSSSSSSAENREPLDLGALLSPRPLDAQGDAGRPDGLIPGARDAAVPGSSLDPLALFDAPSSYYDEAPGAVPADQGWNHTPSPSDRFRPPRVAGARPAGALLPDDWDATGSRFTPPAARQWDDSLLAPASNAAPAIPPAASGEDDSLLAPAPLRAAEAAPALQSNASHQDDALPGSSPARAAGAAPVIPPSASREDDSLLGSVPARAAGAAPVPPSSARYQNDSSSDAIPVRATEPSPSRPDDSLPRPATVAPAAPQHDDALPDLIPARAADAAPVLRSSALQHDDSLLTPIPAHAAEVPPLAPANPAARDQAAPSAARASAADAAPSTRSPATAAESAAPVARPVAFGAAEASPRSQAASPAEPASAELTAMFEIAVDAMMDVLRARAELKNSFRLPATLIQRSENNPLKFAPTAREAVRRLLAPPDNGFLAGSAALADAADDIRNHQMAMLAGVRSAFESLLAQFDPARIEQESEGGGRRLSLGGNRPRHWERYKEQFEALTRNPDECFRRLFGDEFARAYEEQLARLKQRRP</sequence>
<dbReference type="InterPro" id="IPR046883">
    <property type="entry name" value="T6SS_FHA_C"/>
</dbReference>
<feature type="compositionally biased region" description="Low complexity" evidence="1">
    <location>
        <begin position="66"/>
        <end position="82"/>
    </location>
</feature>
<dbReference type="Proteomes" id="UP000220629">
    <property type="component" value="Unassembled WGS sequence"/>
</dbReference>
<accession>A0A2A7SJJ4</accession>
<name>A0A2A7SJJ4_BURGA</name>
<evidence type="ECO:0000256" key="1">
    <source>
        <dbReference type="SAM" id="MobiDB-lite"/>
    </source>
</evidence>
<feature type="compositionally biased region" description="Low complexity" evidence="1">
    <location>
        <begin position="380"/>
        <end position="415"/>
    </location>
</feature>
<dbReference type="AlphaFoldDB" id="A0A2A7SJJ4"/>
<feature type="compositionally biased region" description="Low complexity" evidence="1">
    <location>
        <begin position="247"/>
        <end position="261"/>
    </location>
</feature>
<evidence type="ECO:0000313" key="4">
    <source>
        <dbReference type="Proteomes" id="UP000220629"/>
    </source>
</evidence>
<feature type="region of interest" description="Disordered" evidence="1">
    <location>
        <begin position="374"/>
        <end position="415"/>
    </location>
</feature>
<protein>
    <submittedName>
        <fullName evidence="3">Type VI secretion system-associated FHA domain protein TagH</fullName>
    </submittedName>
</protein>
<evidence type="ECO:0000313" key="3">
    <source>
        <dbReference type="EMBL" id="PEH43613.1"/>
    </source>
</evidence>
<feature type="compositionally biased region" description="Low complexity" evidence="1">
    <location>
        <begin position="276"/>
        <end position="294"/>
    </location>
</feature>
<feature type="domain" description="Type VI secretion system FHA" evidence="2">
    <location>
        <begin position="431"/>
        <end position="601"/>
    </location>
</feature>
<comment type="caution">
    <text evidence="3">The sequence shown here is derived from an EMBL/GenBank/DDBJ whole genome shotgun (WGS) entry which is preliminary data.</text>
</comment>
<gene>
    <name evidence="3" type="ORF">CRM94_04605</name>
</gene>